<dbReference type="OrthoDB" id="1001765at2759"/>
<feature type="signal peptide" evidence="1">
    <location>
        <begin position="1"/>
        <end position="18"/>
    </location>
</feature>
<evidence type="ECO:0000313" key="2">
    <source>
        <dbReference type="EMBL" id="KIM31324.1"/>
    </source>
</evidence>
<keyword evidence="1" id="KW-0732">Signal</keyword>
<evidence type="ECO:0008006" key="4">
    <source>
        <dbReference type="Google" id="ProtNLM"/>
    </source>
</evidence>
<dbReference type="CDD" id="cd00657">
    <property type="entry name" value="Ferritin_like"/>
    <property type="match status" value="1"/>
</dbReference>
<dbReference type="AlphaFoldDB" id="A0A0C3BGN3"/>
<evidence type="ECO:0000313" key="3">
    <source>
        <dbReference type="Proteomes" id="UP000054097"/>
    </source>
</evidence>
<organism evidence="2 3">
    <name type="scientific">Serendipita vermifera MAFF 305830</name>
    <dbReference type="NCBI Taxonomy" id="933852"/>
    <lineage>
        <taxon>Eukaryota</taxon>
        <taxon>Fungi</taxon>
        <taxon>Dikarya</taxon>
        <taxon>Basidiomycota</taxon>
        <taxon>Agaricomycotina</taxon>
        <taxon>Agaricomycetes</taxon>
        <taxon>Sebacinales</taxon>
        <taxon>Serendipitaceae</taxon>
        <taxon>Serendipita</taxon>
    </lineage>
</organism>
<dbReference type="EMBL" id="KN824282">
    <property type="protein sequence ID" value="KIM31324.1"/>
    <property type="molecule type" value="Genomic_DNA"/>
</dbReference>
<sequence>MIWNVLVVTVLSPMAILAAPLMKRAADDTGILKFLNVVEQFDNALYTQMLAKFTEHDFAEAGYSSTQVPKKIIQKIMKDDTAHASLLADGLGGQALQTCKFKFDSVLTDVKSAMETARVFEEVAVAAFTGADLLLQDVNFRVAAASIVTNEARHQSVLNVLNGGSDIPQSFGVALRPEQALSVLSPFISDCDIGIPATKPLKLKSRLQAGVPMKFDMTNLPTNKRLFCQIMVGGQPLALSEPLETCTFPVDNVDGPVYMFVTDDAHPIASNILSQNHASILAGPAVAFVDKQEAVLSKLVLHNGLHGHQKAARQDIKVVGVQHRLARVLPENKGNKMKE</sequence>
<dbReference type="SUPFAM" id="SSF47240">
    <property type="entry name" value="Ferritin-like"/>
    <property type="match status" value="1"/>
</dbReference>
<dbReference type="STRING" id="933852.A0A0C3BGN3"/>
<reference evidence="3" key="2">
    <citation type="submission" date="2015-01" db="EMBL/GenBank/DDBJ databases">
        <title>Evolutionary Origins and Diversification of the Mycorrhizal Mutualists.</title>
        <authorList>
            <consortium name="DOE Joint Genome Institute"/>
            <consortium name="Mycorrhizal Genomics Consortium"/>
            <person name="Kohler A."/>
            <person name="Kuo A."/>
            <person name="Nagy L.G."/>
            <person name="Floudas D."/>
            <person name="Copeland A."/>
            <person name="Barry K.W."/>
            <person name="Cichocki N."/>
            <person name="Veneault-Fourrey C."/>
            <person name="LaButti K."/>
            <person name="Lindquist E.A."/>
            <person name="Lipzen A."/>
            <person name="Lundell T."/>
            <person name="Morin E."/>
            <person name="Murat C."/>
            <person name="Riley R."/>
            <person name="Ohm R."/>
            <person name="Sun H."/>
            <person name="Tunlid A."/>
            <person name="Henrissat B."/>
            <person name="Grigoriev I.V."/>
            <person name="Hibbett D.S."/>
            <person name="Martin F."/>
        </authorList>
    </citation>
    <scope>NUCLEOTIDE SEQUENCE [LARGE SCALE GENOMIC DNA]</scope>
    <source>
        <strain evidence="3">MAFF 305830</strain>
    </source>
</reference>
<name>A0A0C3BGN3_SERVB</name>
<accession>A0A0C3BGN3</accession>
<reference evidence="2 3" key="1">
    <citation type="submission" date="2014-04" db="EMBL/GenBank/DDBJ databases">
        <authorList>
            <consortium name="DOE Joint Genome Institute"/>
            <person name="Kuo A."/>
            <person name="Zuccaro A."/>
            <person name="Kohler A."/>
            <person name="Nagy L.G."/>
            <person name="Floudas D."/>
            <person name="Copeland A."/>
            <person name="Barry K.W."/>
            <person name="Cichocki N."/>
            <person name="Veneault-Fourrey C."/>
            <person name="LaButti K."/>
            <person name="Lindquist E.A."/>
            <person name="Lipzen A."/>
            <person name="Lundell T."/>
            <person name="Morin E."/>
            <person name="Murat C."/>
            <person name="Sun H."/>
            <person name="Tunlid A."/>
            <person name="Henrissat B."/>
            <person name="Grigoriev I.V."/>
            <person name="Hibbett D.S."/>
            <person name="Martin F."/>
            <person name="Nordberg H.P."/>
            <person name="Cantor M.N."/>
            <person name="Hua S.X."/>
        </authorList>
    </citation>
    <scope>NUCLEOTIDE SEQUENCE [LARGE SCALE GENOMIC DNA]</scope>
    <source>
        <strain evidence="2 3">MAFF 305830</strain>
    </source>
</reference>
<gene>
    <name evidence="2" type="ORF">M408DRAFT_327572</name>
</gene>
<keyword evidence="3" id="KW-1185">Reference proteome</keyword>
<proteinExistence type="predicted"/>
<dbReference type="HOGENOM" id="CLU_029630_1_0_1"/>
<protein>
    <recommendedName>
        <fullName evidence="4">Ferritin/DPS protein domain-containing protein</fullName>
    </recommendedName>
</protein>
<feature type="chain" id="PRO_5002161891" description="Ferritin/DPS protein domain-containing protein" evidence="1">
    <location>
        <begin position="19"/>
        <end position="339"/>
    </location>
</feature>
<dbReference type="InterPro" id="IPR009078">
    <property type="entry name" value="Ferritin-like_SF"/>
</dbReference>
<evidence type="ECO:0000256" key="1">
    <source>
        <dbReference type="SAM" id="SignalP"/>
    </source>
</evidence>
<dbReference type="Proteomes" id="UP000054097">
    <property type="component" value="Unassembled WGS sequence"/>
</dbReference>
<dbReference type="Pfam" id="PF13668">
    <property type="entry name" value="Ferritin_2"/>
    <property type="match status" value="1"/>
</dbReference>